<dbReference type="RefSeq" id="YP_009046753.1">
    <property type="nucleotide sequence ID" value="NC_024451.1"/>
</dbReference>
<dbReference type="PROSITE" id="PS50011">
    <property type="entry name" value="PROTEIN_KINASE_DOM"/>
    <property type="match status" value="1"/>
</dbReference>
<dbReference type="GO" id="GO:0035556">
    <property type="term" value="P:intracellular signal transduction"/>
    <property type="evidence" value="ECO:0007669"/>
    <property type="project" value="TreeGrafter"/>
</dbReference>
<dbReference type="GeneID" id="19738723"/>
<dbReference type="InterPro" id="IPR011009">
    <property type="entry name" value="Kinase-like_dom_sf"/>
</dbReference>
<sequence length="516" mass="60448">MNDIIYIIDKIRNDNQVKYSCVEPFLPEIELSIKNGSLLEKLPKREEEEKLRLLSYLFYGCVSMTLNTSTIAPVKDKKVSSLKMGSWLKDIQLFGVESKQGNVYKGKFLNQPVVLKQPKKSFFLENTLKDYFNGIYCVNKLRIECPLFAYTYGLLTVTNKKATKGTMDDELWLVTEYINGKTLKAMLTEDLLSFKDFLDIFVQILIALEIGQEKYKFCHYDLHTDNIIIDKILGAPYRAHVFVYDIDVNSVYRPVLIDYGMSSISPEKNVSIGQHKIEKNGIFHYLFPGYDAYVFLLFCRDIANNTIQAGIDELFKFYGSIDHVNYVSTLKNNTGRQTPLLFLEYIRKTYPHISFKFSPRTAMNKSLLVKSPTVMLVDLLFEGTTDITFRKTVKQSLTTQKNITQGFIHFMIECIRNKKWFDEENKNFLPLSVYKKMISRDMDLFDSIESHVRTTDDLNQKMENSQYLVNILFLIRQLRLEDFKPYREWAFKFESSDLMKFYKSKKPHFDLTERLK</sequence>
<feature type="domain" description="Protein kinase" evidence="1">
    <location>
        <begin position="48"/>
        <end position="408"/>
    </location>
</feature>
<dbReference type="Pfam" id="PF12330">
    <property type="entry name" value="Haspin_kinase"/>
    <property type="match status" value="1"/>
</dbReference>
<dbReference type="SMART" id="SM00220">
    <property type="entry name" value="S_TKc"/>
    <property type="match status" value="1"/>
</dbReference>
<gene>
    <name evidence="2" type="primary">139R</name>
    <name evidence="2" type="ORF">IIV31_139R</name>
</gene>
<evidence type="ECO:0000259" key="1">
    <source>
        <dbReference type="PROSITE" id="PS50011"/>
    </source>
</evidence>
<dbReference type="GO" id="GO:0004672">
    <property type="term" value="F:protein kinase activity"/>
    <property type="evidence" value="ECO:0007669"/>
    <property type="project" value="InterPro"/>
</dbReference>
<accession>A0A068QKL3</accession>
<name>A0A068QKL3_9VIRU</name>
<reference evidence="2 3" key="1">
    <citation type="journal article" date="2014" name="J. Gen. Virol.">
        <title>Genome sequence of a crustacean iridovirus, IIV31, isolated from the pill bug, Armadillidium vulgare.</title>
        <authorList>
            <person name="Piegu B."/>
            <person name="Guizard S."/>
            <person name="Yeping T."/>
            <person name="Cruaud C."/>
            <person name="Asgari S."/>
            <person name="Bideshi D.K."/>
            <person name="Federici B.A."/>
            <person name="Bigot Y."/>
        </authorList>
    </citation>
    <scope>NUCLEOTIDE SEQUENCE [LARGE SCALE GENOMIC DNA]</scope>
</reference>
<dbReference type="GO" id="GO:0005524">
    <property type="term" value="F:ATP binding"/>
    <property type="evidence" value="ECO:0007669"/>
    <property type="project" value="InterPro"/>
</dbReference>
<dbReference type="Gene3D" id="1.10.510.10">
    <property type="entry name" value="Transferase(Phosphotransferase) domain 1"/>
    <property type="match status" value="1"/>
</dbReference>
<dbReference type="Proteomes" id="UP000114278">
    <property type="component" value="Segment"/>
</dbReference>
<keyword evidence="2" id="KW-0808">Transferase</keyword>
<dbReference type="OrthoDB" id="5288at10239"/>
<proteinExistence type="predicted"/>
<protein>
    <submittedName>
        <fullName evidence="2">Tyrosine kinase</fullName>
    </submittedName>
</protein>
<dbReference type="InterPro" id="IPR000719">
    <property type="entry name" value="Prot_kinase_dom"/>
</dbReference>
<keyword evidence="3" id="KW-1185">Reference proteome</keyword>
<evidence type="ECO:0000313" key="3">
    <source>
        <dbReference type="Proteomes" id="UP000114278"/>
    </source>
</evidence>
<dbReference type="EMBL" id="HF920637">
    <property type="protein sequence ID" value="CCV02511.1"/>
    <property type="molecule type" value="Genomic_DNA"/>
</dbReference>
<evidence type="ECO:0000313" key="2">
    <source>
        <dbReference type="EMBL" id="CCV02511.1"/>
    </source>
</evidence>
<dbReference type="KEGG" id="vg:19738723"/>
<dbReference type="PANTHER" id="PTHR24419">
    <property type="entry name" value="INTERLEUKIN-1 RECEPTOR-ASSOCIATED KINASE"/>
    <property type="match status" value="1"/>
</dbReference>
<dbReference type="PANTHER" id="PTHR24419:SF34">
    <property type="entry name" value="PROTEIN TUBE-RELATED"/>
    <property type="match status" value="1"/>
</dbReference>
<dbReference type="SUPFAM" id="SSF56112">
    <property type="entry name" value="Protein kinase-like (PK-like)"/>
    <property type="match status" value="1"/>
</dbReference>
<organism evidence="2 3">
    <name type="scientific">Armadillidium vulgare iridescent virus</name>
    <dbReference type="NCBI Taxonomy" id="72201"/>
    <lineage>
        <taxon>Viruses</taxon>
        <taxon>Varidnaviria</taxon>
        <taxon>Bamfordvirae</taxon>
        <taxon>Nucleocytoviricota</taxon>
        <taxon>Megaviricetes</taxon>
        <taxon>Pimascovirales</taxon>
        <taxon>Pimascovirales incertae sedis</taxon>
        <taxon>Iridoviridae</taxon>
        <taxon>Betairidovirinae</taxon>
        <taxon>Iridovirus</taxon>
        <taxon>Iridovirus armadillidium1</taxon>
        <taxon>Invertebrate iridescent virus 31</taxon>
    </lineage>
</organism>
<keyword evidence="2" id="KW-0418">Kinase</keyword>